<keyword evidence="7" id="KW-0560">Oxidoreductase</keyword>
<dbReference type="GO" id="GO:0051536">
    <property type="term" value="F:iron-sulfur cluster binding"/>
    <property type="evidence" value="ECO:0007669"/>
    <property type="project" value="UniProtKB-KW"/>
</dbReference>
<evidence type="ECO:0000256" key="9">
    <source>
        <dbReference type="ARBA" id="ARBA00023014"/>
    </source>
</evidence>
<dbReference type="Pfam" id="PF00724">
    <property type="entry name" value="Oxidored_FMN"/>
    <property type="match status" value="1"/>
</dbReference>
<name>A0A4P8IQA9_9BURK</name>
<dbReference type="InterPro" id="IPR051793">
    <property type="entry name" value="NADH:flavin_oxidoreductase"/>
</dbReference>
<dbReference type="GO" id="GO:0010181">
    <property type="term" value="F:FMN binding"/>
    <property type="evidence" value="ECO:0007669"/>
    <property type="project" value="InterPro"/>
</dbReference>
<comment type="similarity">
    <text evidence="3">In the N-terminal section; belongs to the NADH:flavin oxidoreductase/NADH oxidase family.</text>
</comment>
<keyword evidence="13" id="KW-1185">Reference proteome</keyword>
<feature type="domain" description="FAD/NAD(P)-binding" evidence="11">
    <location>
        <begin position="379"/>
        <end position="621"/>
    </location>
</feature>
<comment type="cofactor">
    <cofactor evidence="2">
        <name>[4Fe-4S] cluster</name>
        <dbReference type="ChEBI" id="CHEBI:49883"/>
    </cofactor>
</comment>
<sequence>MAYTHVDKPIRIGAIELKNRIVRPAHGTVIGKGTMNDALIAYHEARARGGAALSILEVGSVHPSSAFCLNIFEPSIEGGMRKLVDAVAPHGMKLFQQLWHAGHHIVPADGAPPWAPSDVISPEVGVVPQPMTKMMIDTVIGAYVDAALRMERCGLDGVDVHCAHGYLPAQFLSANTNKREDEYGGSFENRARFIMELLTAIRGAVSKRFVVGVRVAPDLTVGGLGIDENLRVAQMLEARGLIDYVNISVGNYNSFNKMVGGMHEPMGYEMPTSVPIAKAVKSPTIVIGRYRTLEEIDQVIRAGEADMVGLVRAMIADPDLVAKSLAGKADQVRPCIGCNQACVARAGALWLGMECAVNAGTGHELERGDHRLSKVDTPKKVLVVGGGPAGMEAARVAATRGHHVTLAEADSRLGGSLRVAAMAPTRHGIGDILTWLESEIYRLGVDVRLSTYTDADDVLASNADAVILATGSTPRMDGIQGSHPGQPLQGIEQRHVISSTALFLAPPEDLGKTAVVIDDVGHYEGLAAAEHLISKGLSVTYVSRLREFAPAVQLALMNEPFLTRMQGKPFRFKIRTRAIGVTGRNVIVGPTHLTDDRTDTELVPADTVVFVSHNRPNRELHVELAGRHHDVRVVGDANSPRFLEAAIREGHIAGAAA</sequence>
<dbReference type="SUPFAM" id="SSF51905">
    <property type="entry name" value="FAD/NAD(P)-binding domain"/>
    <property type="match status" value="1"/>
</dbReference>
<dbReference type="Gene3D" id="3.40.50.720">
    <property type="entry name" value="NAD(P)-binding Rossmann-like Domain"/>
    <property type="match status" value="1"/>
</dbReference>
<evidence type="ECO:0000313" key="13">
    <source>
        <dbReference type="Proteomes" id="UP000298656"/>
    </source>
</evidence>
<comment type="cofactor">
    <cofactor evidence="1">
        <name>FMN</name>
        <dbReference type="ChEBI" id="CHEBI:58210"/>
    </cofactor>
</comment>
<dbReference type="PANTHER" id="PTHR42917:SF2">
    <property type="entry name" value="2,4-DIENOYL-COA REDUCTASE [(2E)-ENOYL-COA-PRODUCING]"/>
    <property type="match status" value="1"/>
</dbReference>
<dbReference type="SUPFAM" id="SSF51395">
    <property type="entry name" value="FMN-linked oxidoreductases"/>
    <property type="match status" value="1"/>
</dbReference>
<evidence type="ECO:0000259" key="10">
    <source>
        <dbReference type="Pfam" id="PF00724"/>
    </source>
</evidence>
<reference evidence="12 13" key="1">
    <citation type="submission" date="2019-05" db="EMBL/GenBank/DDBJ databases">
        <title>Burkholderia sp. DHOD12, isolated from subtropical forest soil.</title>
        <authorList>
            <person name="Gao Z.-H."/>
            <person name="Qiu L.-H."/>
        </authorList>
    </citation>
    <scope>NUCLEOTIDE SEQUENCE [LARGE SCALE GENOMIC DNA]</scope>
    <source>
        <strain evidence="12 13">DHOD12</strain>
    </source>
</reference>
<gene>
    <name evidence="12" type="ORF">FAZ95_14940</name>
</gene>
<dbReference type="Proteomes" id="UP000298656">
    <property type="component" value="Chromosome 1"/>
</dbReference>
<dbReference type="Pfam" id="PF07992">
    <property type="entry name" value="Pyr_redox_2"/>
    <property type="match status" value="1"/>
</dbReference>
<proteinExistence type="inferred from homology"/>
<evidence type="ECO:0000256" key="6">
    <source>
        <dbReference type="ARBA" id="ARBA00022723"/>
    </source>
</evidence>
<evidence type="ECO:0000256" key="4">
    <source>
        <dbReference type="ARBA" id="ARBA00022630"/>
    </source>
</evidence>
<evidence type="ECO:0000256" key="8">
    <source>
        <dbReference type="ARBA" id="ARBA00023004"/>
    </source>
</evidence>
<evidence type="ECO:0000256" key="7">
    <source>
        <dbReference type="ARBA" id="ARBA00023002"/>
    </source>
</evidence>
<evidence type="ECO:0000259" key="11">
    <source>
        <dbReference type="Pfam" id="PF07992"/>
    </source>
</evidence>
<dbReference type="EMBL" id="CP040077">
    <property type="protein sequence ID" value="QCP50351.1"/>
    <property type="molecule type" value="Genomic_DNA"/>
</dbReference>
<keyword evidence="6" id="KW-0479">Metal-binding</keyword>
<accession>A0A4P8IQA9</accession>
<keyword evidence="5" id="KW-0288">FMN</keyword>
<keyword evidence="9" id="KW-0411">Iron-sulfur</keyword>
<dbReference type="OrthoDB" id="8985337at2"/>
<dbReference type="InterPro" id="IPR036188">
    <property type="entry name" value="FAD/NAD-bd_sf"/>
</dbReference>
<dbReference type="PANTHER" id="PTHR42917">
    <property type="entry name" value="2,4-DIENOYL-COA REDUCTASE"/>
    <property type="match status" value="1"/>
</dbReference>
<evidence type="ECO:0000256" key="5">
    <source>
        <dbReference type="ARBA" id="ARBA00022643"/>
    </source>
</evidence>
<keyword evidence="8" id="KW-0408">Iron</keyword>
<dbReference type="GO" id="GO:0046872">
    <property type="term" value="F:metal ion binding"/>
    <property type="evidence" value="ECO:0007669"/>
    <property type="project" value="UniProtKB-KW"/>
</dbReference>
<feature type="domain" description="NADH:flavin oxidoreductase/NADH oxidase N-terminal" evidence="10">
    <location>
        <begin position="8"/>
        <end position="327"/>
    </location>
</feature>
<evidence type="ECO:0000256" key="2">
    <source>
        <dbReference type="ARBA" id="ARBA00001966"/>
    </source>
</evidence>
<evidence type="ECO:0000256" key="3">
    <source>
        <dbReference type="ARBA" id="ARBA00011048"/>
    </source>
</evidence>
<dbReference type="AlphaFoldDB" id="A0A4P8IQA9"/>
<protein>
    <submittedName>
        <fullName evidence="12">FAD-dependent oxidoreductase</fullName>
    </submittedName>
</protein>
<evidence type="ECO:0000313" key="12">
    <source>
        <dbReference type="EMBL" id="QCP50351.1"/>
    </source>
</evidence>
<dbReference type="InterPro" id="IPR001155">
    <property type="entry name" value="OxRdtase_FMN_N"/>
</dbReference>
<organism evidence="12 13">
    <name type="scientific">Trinickia violacea</name>
    <dbReference type="NCBI Taxonomy" id="2571746"/>
    <lineage>
        <taxon>Bacteria</taxon>
        <taxon>Pseudomonadati</taxon>
        <taxon>Pseudomonadota</taxon>
        <taxon>Betaproteobacteria</taxon>
        <taxon>Burkholderiales</taxon>
        <taxon>Burkholderiaceae</taxon>
        <taxon>Trinickia</taxon>
    </lineage>
</organism>
<dbReference type="Gene3D" id="3.20.20.70">
    <property type="entry name" value="Aldolase class I"/>
    <property type="match status" value="1"/>
</dbReference>
<dbReference type="KEGG" id="tvl:FAZ95_14940"/>
<dbReference type="Gene3D" id="3.50.50.60">
    <property type="entry name" value="FAD/NAD(P)-binding domain"/>
    <property type="match status" value="1"/>
</dbReference>
<dbReference type="InterPro" id="IPR013785">
    <property type="entry name" value="Aldolase_TIM"/>
</dbReference>
<evidence type="ECO:0000256" key="1">
    <source>
        <dbReference type="ARBA" id="ARBA00001917"/>
    </source>
</evidence>
<keyword evidence="4" id="KW-0285">Flavoprotein</keyword>
<dbReference type="PRINTS" id="PR00411">
    <property type="entry name" value="PNDRDTASEI"/>
</dbReference>
<dbReference type="GO" id="GO:0016491">
    <property type="term" value="F:oxidoreductase activity"/>
    <property type="evidence" value="ECO:0007669"/>
    <property type="project" value="UniProtKB-KW"/>
</dbReference>
<dbReference type="InterPro" id="IPR023753">
    <property type="entry name" value="FAD/NAD-binding_dom"/>
</dbReference>
<dbReference type="PRINTS" id="PR00368">
    <property type="entry name" value="FADPNR"/>
</dbReference>